<evidence type="ECO:0000313" key="2">
    <source>
        <dbReference type="Proteomes" id="UP000186030"/>
    </source>
</evidence>
<dbReference type="Proteomes" id="UP000186030">
    <property type="component" value="Unassembled WGS sequence"/>
</dbReference>
<gene>
    <name evidence="1" type="ORF">BRO54_2015</name>
</gene>
<accession>A0A1Q5SYY4</accession>
<evidence type="ECO:0000313" key="1">
    <source>
        <dbReference type="EMBL" id="OKO93183.1"/>
    </source>
</evidence>
<name>A0A1Q5SYY4_9BACL</name>
<reference evidence="2" key="2">
    <citation type="submission" date="2017-01" db="EMBL/GenBank/DDBJ databases">
        <title>Genome sequencing and annotation of Geobacillus sp. 1017, a Hydrocarbon-Oxidizing Thermophilic Bacterium Isolated from a Heavy Oil Reservoir (China).</title>
        <authorList>
            <person name="Kadnikov V.V."/>
            <person name="Mardanov A.V."/>
            <person name="Poltaraus A.B."/>
            <person name="Sokolova D.S."/>
            <person name="Semenova E.M."/>
            <person name="Ravin N.V."/>
            <person name="Tourova T.P."/>
            <person name="Nazina T.N."/>
        </authorList>
    </citation>
    <scope>NUCLEOTIDE SEQUENCE [LARGE SCALE GENOMIC DNA]</scope>
    <source>
        <strain evidence="2">1017</strain>
    </source>
</reference>
<protein>
    <submittedName>
        <fullName evidence="1">Uncharacterized protein</fullName>
    </submittedName>
</protein>
<reference evidence="1 2" key="1">
    <citation type="submission" date="2016-11" db="EMBL/GenBank/DDBJ databases">
        <authorList>
            <person name="Kadnikov V."/>
            <person name="Nazina T."/>
        </authorList>
    </citation>
    <scope>NUCLEOTIDE SEQUENCE [LARGE SCALE GENOMIC DNA]</scope>
    <source>
        <strain evidence="1 2">1017</strain>
    </source>
</reference>
<dbReference type="EMBL" id="MQMG01000023">
    <property type="protein sequence ID" value="OKO93183.1"/>
    <property type="molecule type" value="Genomic_DNA"/>
</dbReference>
<proteinExistence type="predicted"/>
<sequence>MQLEKSRYLKQMMKVGFFWMKMIQMTWNGLKNKFPFMFNL</sequence>
<organism evidence="1 2">
    <name type="scientific">Geobacillus proteiniphilus</name>
    <dbReference type="NCBI Taxonomy" id="860353"/>
    <lineage>
        <taxon>Bacteria</taxon>
        <taxon>Bacillati</taxon>
        <taxon>Bacillota</taxon>
        <taxon>Bacilli</taxon>
        <taxon>Bacillales</taxon>
        <taxon>Anoxybacillaceae</taxon>
        <taxon>Geobacillus</taxon>
    </lineage>
</organism>
<comment type="caution">
    <text evidence="1">The sequence shown here is derived from an EMBL/GenBank/DDBJ whole genome shotgun (WGS) entry which is preliminary data.</text>
</comment>
<dbReference type="AlphaFoldDB" id="A0A1Q5SYY4"/>